<evidence type="ECO:0000256" key="3">
    <source>
        <dbReference type="ARBA" id="ARBA00022452"/>
    </source>
</evidence>
<dbReference type="InterPro" id="IPR000531">
    <property type="entry name" value="Beta-barrel_TonB"/>
</dbReference>
<dbReference type="SUPFAM" id="SSF49464">
    <property type="entry name" value="Carboxypeptidase regulatory domain-like"/>
    <property type="match status" value="1"/>
</dbReference>
<dbReference type="Gene3D" id="2.60.40.1120">
    <property type="entry name" value="Carboxypeptidase-like, regulatory domain"/>
    <property type="match status" value="1"/>
</dbReference>
<evidence type="ECO:0000256" key="7">
    <source>
        <dbReference type="ARBA" id="ARBA00023004"/>
    </source>
</evidence>
<evidence type="ECO:0000256" key="2">
    <source>
        <dbReference type="ARBA" id="ARBA00022448"/>
    </source>
</evidence>
<dbReference type="HOGENOM" id="CLU_012070_0_0_10"/>
<keyword evidence="8" id="KW-0406">Ion transport</keyword>
<keyword evidence="7" id="KW-0408">Iron</keyword>
<evidence type="ECO:0000256" key="14">
    <source>
        <dbReference type="SAM" id="SignalP"/>
    </source>
</evidence>
<dbReference type="KEGG" id="nso:NIASO_06205"/>
<protein>
    <submittedName>
        <fullName evidence="17">TonB-denpendent receptor</fullName>
    </submittedName>
</protein>
<keyword evidence="6 14" id="KW-0732">Signal</keyword>
<evidence type="ECO:0000256" key="8">
    <source>
        <dbReference type="ARBA" id="ARBA00023065"/>
    </source>
</evidence>
<dbReference type="InterPro" id="IPR036942">
    <property type="entry name" value="Beta-barrel_TonB_sf"/>
</dbReference>
<gene>
    <name evidence="17" type="ORF">NIASO_06205</name>
</gene>
<dbReference type="Pfam" id="PF13620">
    <property type="entry name" value="CarboxypepD_reg"/>
    <property type="match status" value="1"/>
</dbReference>
<proteinExistence type="inferred from homology"/>
<dbReference type="InterPro" id="IPR039426">
    <property type="entry name" value="TonB-dep_rcpt-like"/>
</dbReference>
<dbReference type="GO" id="GO:0015344">
    <property type="term" value="F:siderophore uptake transmembrane transporter activity"/>
    <property type="evidence" value="ECO:0007669"/>
    <property type="project" value="TreeGrafter"/>
</dbReference>
<dbReference type="GO" id="GO:0009279">
    <property type="term" value="C:cell outer membrane"/>
    <property type="evidence" value="ECO:0007669"/>
    <property type="project" value="UniProtKB-SubCell"/>
</dbReference>
<dbReference type="Proteomes" id="UP000003586">
    <property type="component" value="Chromosome"/>
</dbReference>
<feature type="domain" description="TonB-dependent receptor plug" evidence="16">
    <location>
        <begin position="138"/>
        <end position="249"/>
    </location>
</feature>
<dbReference type="EMBL" id="CP007035">
    <property type="protein sequence ID" value="AHF14861.1"/>
    <property type="molecule type" value="Genomic_DNA"/>
</dbReference>
<keyword evidence="17" id="KW-0675">Receptor</keyword>
<keyword evidence="18" id="KW-1185">Reference proteome</keyword>
<comment type="similarity">
    <text evidence="12 13">Belongs to the TonB-dependent receptor family.</text>
</comment>
<organism evidence="17 18">
    <name type="scientific">Niabella soli DSM 19437</name>
    <dbReference type="NCBI Taxonomy" id="929713"/>
    <lineage>
        <taxon>Bacteria</taxon>
        <taxon>Pseudomonadati</taxon>
        <taxon>Bacteroidota</taxon>
        <taxon>Chitinophagia</taxon>
        <taxon>Chitinophagales</taxon>
        <taxon>Chitinophagaceae</taxon>
        <taxon>Niabella</taxon>
    </lineage>
</organism>
<dbReference type="Pfam" id="PF07715">
    <property type="entry name" value="Plug"/>
    <property type="match status" value="1"/>
</dbReference>
<keyword evidence="10 12" id="KW-0472">Membrane</keyword>
<evidence type="ECO:0000256" key="12">
    <source>
        <dbReference type="PROSITE-ProRule" id="PRU01360"/>
    </source>
</evidence>
<dbReference type="AlphaFoldDB" id="W0F0K0"/>
<evidence type="ECO:0000256" key="4">
    <source>
        <dbReference type="ARBA" id="ARBA00022496"/>
    </source>
</evidence>
<comment type="subcellular location">
    <subcellularLocation>
        <location evidence="1 12">Cell outer membrane</location>
        <topology evidence="1 12">Multi-pass membrane protein</topology>
    </subcellularLocation>
</comment>
<feature type="signal peptide" evidence="14">
    <location>
        <begin position="1"/>
        <end position="23"/>
    </location>
</feature>
<feature type="chain" id="PRO_5004788383" evidence="14">
    <location>
        <begin position="24"/>
        <end position="906"/>
    </location>
</feature>
<evidence type="ECO:0000313" key="17">
    <source>
        <dbReference type="EMBL" id="AHF14861.1"/>
    </source>
</evidence>
<feature type="domain" description="TonB-dependent receptor-like beta-barrel" evidence="15">
    <location>
        <begin position="384"/>
        <end position="862"/>
    </location>
</feature>
<dbReference type="SUPFAM" id="SSF56935">
    <property type="entry name" value="Porins"/>
    <property type="match status" value="1"/>
</dbReference>
<dbReference type="eggNOG" id="COG4771">
    <property type="taxonomic scope" value="Bacteria"/>
</dbReference>
<evidence type="ECO:0000256" key="5">
    <source>
        <dbReference type="ARBA" id="ARBA00022692"/>
    </source>
</evidence>
<evidence type="ECO:0000256" key="13">
    <source>
        <dbReference type="RuleBase" id="RU003357"/>
    </source>
</evidence>
<name>W0F0K0_9BACT</name>
<evidence type="ECO:0000256" key="10">
    <source>
        <dbReference type="ARBA" id="ARBA00023136"/>
    </source>
</evidence>
<dbReference type="InterPro" id="IPR037066">
    <property type="entry name" value="Plug_dom_sf"/>
</dbReference>
<dbReference type="Gene3D" id="2.40.170.20">
    <property type="entry name" value="TonB-dependent receptor, beta-barrel domain"/>
    <property type="match status" value="1"/>
</dbReference>
<evidence type="ECO:0000256" key="1">
    <source>
        <dbReference type="ARBA" id="ARBA00004571"/>
    </source>
</evidence>
<evidence type="ECO:0000259" key="16">
    <source>
        <dbReference type="Pfam" id="PF07715"/>
    </source>
</evidence>
<dbReference type="OrthoDB" id="9782587at2"/>
<dbReference type="InterPro" id="IPR012910">
    <property type="entry name" value="Plug_dom"/>
</dbReference>
<sequence>MIPSTIKIRPLLCFLLLALCCHIQIIGKAQNVKELKGRVTDENGRPVANASVFAKNKATGQTTAAQTDSSGAFTCTDVTAGATYSIVVSHVGYQAQTLAGYTVTANSDRPLLLQLRSTPNDLKEVIVTGRAGAQNRTKLETSYSVTTIGYNALSLQAPTSVTEALKSVPGFWVESSGGEGSGNVRARGVPVDGYGSIQLLEDGVPVQHDPSLGYLNADQVFRLDETIQSIEVVRGGPSSVFYSNAPAGAVNYIPRAVGDKTEGIFKLSLGSQNFYRGDFWVGAPVGDGWKLSAGGFYRAGTGVRDPGFSGNHGGQFRVSIGKKWEKSSFDIDFKRLDDDVIFYLGIPMTRQNGKIVAVPGMNGNYGTIAGPETQRMNMIQGDGSLYHFDNTVGTSVQRSQITAKFKTEIFDHWILKNTLRYDNTHTQRNGVYPNTLLTADSMLSSQSGLLATVPGAQRLGLQYVSTGAAFNNATQNGNGLMILGGIRGLTLPLTEIANDLHLSRVFFTGSSKHDFNFGYYYSHFDEDFSRYSSVALLDVQDNARLLNLVALDANGKVLRTFTDNGIYRYGYEWADAHGEQTTNAVYVSDEWQITPAFRLDAGLRWENAQTKGVVEQSKSVNLGTFATSNILTGNGIFQNYNHGFNFTTWTIGANYQFSSNMGAFARYTSAARIPGLGSYVTNATAKPITQTMQLGEVGYKYSSAALSLYATGFWTKYNNVGFTNYVFNANGSQTQENLYANTQTLGLELEGGYYPVKWFDISATATLQRGQYKGYVYTDNSGKQIDYNDNQLIRVPAASLRVIPGFNFFNDRVRLQSVIEYEGQRYVDVANSVSLPSYTKIDINAQVKLNDKISIFGLIDNLGNSLGLTEGNPRQGEFQSNDAGATSFIARPLVGRSFRAALRYKF</sequence>
<keyword evidence="11 12" id="KW-0998">Cell outer membrane</keyword>
<keyword evidence="3 12" id="KW-1134">Transmembrane beta strand</keyword>
<dbReference type="Gene3D" id="2.170.130.10">
    <property type="entry name" value="TonB-dependent receptor, plug domain"/>
    <property type="match status" value="1"/>
</dbReference>
<dbReference type="PANTHER" id="PTHR32552">
    <property type="entry name" value="FERRICHROME IRON RECEPTOR-RELATED"/>
    <property type="match status" value="1"/>
</dbReference>
<evidence type="ECO:0000256" key="9">
    <source>
        <dbReference type="ARBA" id="ARBA00023077"/>
    </source>
</evidence>
<keyword evidence="2 12" id="KW-0813">Transport</keyword>
<dbReference type="PANTHER" id="PTHR32552:SF89">
    <property type="entry name" value="CATECHOLATE SIDEROPHORE RECEPTOR FIU"/>
    <property type="match status" value="1"/>
</dbReference>
<evidence type="ECO:0000256" key="11">
    <source>
        <dbReference type="ARBA" id="ARBA00023237"/>
    </source>
</evidence>
<keyword evidence="9 13" id="KW-0798">TonB box</keyword>
<evidence type="ECO:0000313" key="18">
    <source>
        <dbReference type="Proteomes" id="UP000003586"/>
    </source>
</evidence>
<keyword evidence="5 12" id="KW-0812">Transmembrane</keyword>
<keyword evidence="4" id="KW-0410">Iron transport</keyword>
<evidence type="ECO:0000259" key="15">
    <source>
        <dbReference type="Pfam" id="PF00593"/>
    </source>
</evidence>
<evidence type="ECO:0000256" key="6">
    <source>
        <dbReference type="ARBA" id="ARBA00022729"/>
    </source>
</evidence>
<dbReference type="Pfam" id="PF00593">
    <property type="entry name" value="TonB_dep_Rec_b-barrel"/>
    <property type="match status" value="1"/>
</dbReference>
<dbReference type="PROSITE" id="PS52016">
    <property type="entry name" value="TONB_DEPENDENT_REC_3"/>
    <property type="match status" value="1"/>
</dbReference>
<reference evidence="17 18" key="1">
    <citation type="submission" date="2013-12" db="EMBL/GenBank/DDBJ databases">
        <authorList>
            <consortium name="DOE Joint Genome Institute"/>
            <person name="Eisen J."/>
            <person name="Huntemann M."/>
            <person name="Han J."/>
            <person name="Chen A."/>
            <person name="Kyrpides N."/>
            <person name="Mavromatis K."/>
            <person name="Markowitz V."/>
            <person name="Palaniappan K."/>
            <person name="Ivanova N."/>
            <person name="Schaumberg A."/>
            <person name="Pati A."/>
            <person name="Liolios K."/>
            <person name="Nordberg H.P."/>
            <person name="Cantor M.N."/>
            <person name="Hua S.X."/>
            <person name="Woyke T."/>
        </authorList>
    </citation>
    <scope>NUCLEOTIDE SEQUENCE [LARGE SCALE GENOMIC DNA]</scope>
    <source>
        <strain evidence="18">DSM 19437</strain>
    </source>
</reference>
<dbReference type="STRING" id="929713.NIASO_06205"/>
<dbReference type="eggNOG" id="COG4774">
    <property type="taxonomic scope" value="Bacteria"/>
</dbReference>
<dbReference type="InterPro" id="IPR008969">
    <property type="entry name" value="CarboxyPept-like_regulatory"/>
</dbReference>
<accession>W0F0K0</accession>